<gene>
    <name evidence="1" type="ORF">GKJPGBOP_02769</name>
</gene>
<dbReference type="EMBL" id="BHZD01000001">
    <property type="protein sequence ID" value="GCD43092.1"/>
    <property type="molecule type" value="Genomic_DNA"/>
</dbReference>
<name>A0A401W1C3_STREY</name>
<keyword evidence="2" id="KW-1185">Reference proteome</keyword>
<protein>
    <submittedName>
        <fullName evidence="1">Uncharacterized protein</fullName>
    </submittedName>
</protein>
<dbReference type="Gene3D" id="3.40.630.30">
    <property type="match status" value="1"/>
</dbReference>
<dbReference type="RefSeq" id="WP_246177334.1">
    <property type="nucleotide sequence ID" value="NZ_BHZD01000001.1"/>
</dbReference>
<evidence type="ECO:0000313" key="1">
    <source>
        <dbReference type="EMBL" id="GCD43092.1"/>
    </source>
</evidence>
<dbReference type="SUPFAM" id="SSF55729">
    <property type="entry name" value="Acyl-CoA N-acyltransferases (Nat)"/>
    <property type="match status" value="1"/>
</dbReference>
<sequence length="181" mass="20360">MAEVFLRRLTRWQAEAQREAVADLYVEAYRGPSGEEFRGRGAFLQRFAEHIQRPGFEMVIASDPALVGCAYGFPAERDGRWWQGFNGQVPRELEELTASGRVFVVAELMVLPAHRRGHVATRLQETLLVRSNATAVVTLVETANGAALSAVRAWGWQRTGRLRRSDDGEPELEAWSRELAH</sequence>
<dbReference type="InterPro" id="IPR016181">
    <property type="entry name" value="Acyl_CoA_acyltransferase"/>
</dbReference>
<comment type="caution">
    <text evidence="1">The sequence shown here is derived from an EMBL/GenBank/DDBJ whole genome shotgun (WGS) entry which is preliminary data.</text>
</comment>
<proteinExistence type="predicted"/>
<accession>A0A401W1C3</accession>
<reference evidence="1 2" key="1">
    <citation type="submission" date="2018-11" db="EMBL/GenBank/DDBJ databases">
        <title>Whole genome sequence of Streptomyces paromomycinus NBRC 15454(T).</title>
        <authorList>
            <person name="Komaki H."/>
            <person name="Tamura T."/>
        </authorList>
    </citation>
    <scope>NUCLEOTIDE SEQUENCE [LARGE SCALE GENOMIC DNA]</scope>
    <source>
        <strain evidence="1 2">NBRC 15454</strain>
    </source>
</reference>
<dbReference type="AlphaFoldDB" id="A0A401W1C3"/>
<dbReference type="Proteomes" id="UP000286746">
    <property type="component" value="Unassembled WGS sequence"/>
</dbReference>
<organism evidence="1 2">
    <name type="scientific">Streptomyces paromomycinus</name>
    <name type="common">Streptomyces rimosus subsp. paromomycinus</name>
    <dbReference type="NCBI Taxonomy" id="92743"/>
    <lineage>
        <taxon>Bacteria</taxon>
        <taxon>Bacillati</taxon>
        <taxon>Actinomycetota</taxon>
        <taxon>Actinomycetes</taxon>
        <taxon>Kitasatosporales</taxon>
        <taxon>Streptomycetaceae</taxon>
        <taxon>Streptomyces</taxon>
    </lineage>
</organism>
<evidence type="ECO:0000313" key="2">
    <source>
        <dbReference type="Proteomes" id="UP000286746"/>
    </source>
</evidence>